<dbReference type="InterPro" id="IPR006448">
    <property type="entry name" value="Phage_term_ssu_P27"/>
</dbReference>
<keyword evidence="2" id="KW-1185">Reference proteome</keyword>
<evidence type="ECO:0000313" key="2">
    <source>
        <dbReference type="Proteomes" id="UP000550508"/>
    </source>
</evidence>
<comment type="caution">
    <text evidence="1">The sequence shown here is derived from an EMBL/GenBank/DDBJ whole genome shotgun (WGS) entry which is preliminary data.</text>
</comment>
<dbReference type="RefSeq" id="WP_174207573.1">
    <property type="nucleotide sequence ID" value="NZ_JABUMX010000001.1"/>
</dbReference>
<dbReference type="NCBIfam" id="TIGR01558">
    <property type="entry name" value="sm_term_P27"/>
    <property type="match status" value="1"/>
</dbReference>
<protein>
    <submittedName>
        <fullName evidence="1">Phage terminase small subunit P27 family</fullName>
    </submittedName>
</protein>
<dbReference type="Proteomes" id="UP000550508">
    <property type="component" value="Unassembled WGS sequence"/>
</dbReference>
<gene>
    <name evidence="1" type="ORF">HQ945_00950</name>
</gene>
<sequence>MARPRKPSELKRAEGNRAKIATANIKIDVKGRGRPTAPHSLTSNERELWDTVVASLPNGILCAADSSLLERHACAWQRYREAKAALRNEGMVIVSLQGRVKSPWLSVLRDAEREMEVSGSQIGLSPVARTKLVAADEADDSDIMDFLLNGAAQLDEIWPNEASEHSLPNAIPRLVHPRK</sequence>
<proteinExistence type="predicted"/>
<organism evidence="1 2">
    <name type="scientific">Phyllobacterium pellucidum</name>
    <dbReference type="NCBI Taxonomy" id="2740464"/>
    <lineage>
        <taxon>Bacteria</taxon>
        <taxon>Pseudomonadati</taxon>
        <taxon>Pseudomonadota</taxon>
        <taxon>Alphaproteobacteria</taxon>
        <taxon>Hyphomicrobiales</taxon>
        <taxon>Phyllobacteriaceae</taxon>
        <taxon>Phyllobacterium</taxon>
    </lineage>
</organism>
<evidence type="ECO:0000313" key="1">
    <source>
        <dbReference type="EMBL" id="NTS29809.1"/>
    </source>
</evidence>
<reference evidence="1 2" key="1">
    <citation type="submission" date="2020-05" db="EMBL/GenBank/DDBJ databases">
        <authorList>
            <person name="Kim M.K."/>
        </authorList>
    </citation>
    <scope>NUCLEOTIDE SEQUENCE [LARGE SCALE GENOMIC DNA]</scope>
    <source>
        <strain evidence="1 2">BT25</strain>
    </source>
</reference>
<dbReference type="EMBL" id="JABUMX010000001">
    <property type="protein sequence ID" value="NTS29809.1"/>
    <property type="molecule type" value="Genomic_DNA"/>
</dbReference>
<accession>A0A849VLV5</accession>
<dbReference type="Pfam" id="PF05119">
    <property type="entry name" value="Terminase_4"/>
    <property type="match status" value="1"/>
</dbReference>
<name>A0A849VLV5_9HYPH</name>
<dbReference type="AlphaFoldDB" id="A0A849VLV5"/>